<dbReference type="RefSeq" id="WP_194694854.1">
    <property type="nucleotide sequence ID" value="NZ_JADKPO010000002.1"/>
</dbReference>
<keyword evidence="1" id="KW-0732">Signal</keyword>
<dbReference type="AlphaFoldDB" id="A0A930VHH8"/>
<reference evidence="2" key="1">
    <citation type="submission" date="2020-11" db="EMBL/GenBank/DDBJ databases">
        <title>Nocardioides cynanchi sp. nov., isolated from soil of rhizosphere of Cynanchum wilfordii.</title>
        <authorList>
            <person name="Lee J.-S."/>
            <person name="Suh M.K."/>
            <person name="Kim J.-S."/>
        </authorList>
    </citation>
    <scope>NUCLEOTIDE SEQUENCE</scope>
    <source>
        <strain evidence="2">KCTC 19276</strain>
    </source>
</reference>
<proteinExistence type="predicted"/>
<dbReference type="EMBL" id="JADKPO010000002">
    <property type="protein sequence ID" value="MBF4766712.1"/>
    <property type="molecule type" value="Genomic_DNA"/>
</dbReference>
<sequence>MPRTTRRSRTVAAALAAILTTSMLSTSMLGAPGADAAPPGPFGSSITLESQSSYAGVDVAVDPSSNTAYVAWIGDDNGPNPRQVHLCVVPLKASSCSGGIKTISAIDGSSAAGIQVEVTAPGVATLVWWHQSGLSNAKVATATFTGGVLSPGVDVADAPSNGVLFDVVAAPDGQLWSVTRDFGSGQTLQLRPGLTGSPQNVTAPWMVGQASLAFSGTTPILLISQYGPISDPVYFSTGPAWGPFKAVPKTWNLGVFSDIVTTKRGVRMIASESNANYRPVVGKWTGTAFTTPALIGENKSCPALTFDLVADASGRMANVSERCGKLGIYNHPLTTRAAVTYFSSGGTISGAPQISTTVRGYALVAWAVLDNTIGANLRARWVRLPSLLAVKSAKASGNKVSVKAPVGCLTPVSYKAIARATAARGWSVVSRSLKLDGVNKGADEVIDGEKLSSGSHTLIAKAVFRKGGQRATATKKVTFKVC</sequence>
<feature type="chain" id="PRO_5036966145" evidence="1">
    <location>
        <begin position="37"/>
        <end position="482"/>
    </location>
</feature>
<name>A0A930VHH8_9ACTN</name>
<accession>A0A930VHH8</accession>
<protein>
    <submittedName>
        <fullName evidence="2">Uncharacterized protein</fullName>
    </submittedName>
</protein>
<feature type="signal peptide" evidence="1">
    <location>
        <begin position="1"/>
        <end position="36"/>
    </location>
</feature>
<comment type="caution">
    <text evidence="2">The sequence shown here is derived from an EMBL/GenBank/DDBJ whole genome shotgun (WGS) entry which is preliminary data.</text>
</comment>
<evidence type="ECO:0000256" key="1">
    <source>
        <dbReference type="SAM" id="SignalP"/>
    </source>
</evidence>
<dbReference type="Proteomes" id="UP000660668">
    <property type="component" value="Unassembled WGS sequence"/>
</dbReference>
<keyword evidence="3" id="KW-1185">Reference proteome</keyword>
<organism evidence="2 3">
    <name type="scientific">Nocardioides agariphilus</name>
    <dbReference type="NCBI Taxonomy" id="433664"/>
    <lineage>
        <taxon>Bacteria</taxon>
        <taxon>Bacillati</taxon>
        <taxon>Actinomycetota</taxon>
        <taxon>Actinomycetes</taxon>
        <taxon>Propionibacteriales</taxon>
        <taxon>Nocardioidaceae</taxon>
        <taxon>Nocardioides</taxon>
    </lineage>
</organism>
<gene>
    <name evidence="2" type="ORF">ISU10_02900</name>
</gene>
<evidence type="ECO:0000313" key="3">
    <source>
        <dbReference type="Proteomes" id="UP000660668"/>
    </source>
</evidence>
<evidence type="ECO:0000313" key="2">
    <source>
        <dbReference type="EMBL" id="MBF4766712.1"/>
    </source>
</evidence>